<feature type="region of interest" description="Disordered" evidence="3">
    <location>
        <begin position="385"/>
        <end position="404"/>
    </location>
</feature>
<keyword evidence="1" id="KW-0597">Phosphoprotein</keyword>
<reference evidence="4 5" key="1">
    <citation type="journal article" date="2016" name="Sci. Rep.">
        <title>Draft genome sequencing and secretome analysis of fungal phytopathogen Ascochyta rabiei provides insight into the necrotrophic effector repertoire.</title>
        <authorList>
            <person name="Verma S."/>
            <person name="Gazara R.K."/>
            <person name="Nizam S."/>
            <person name="Parween S."/>
            <person name="Chattopadhyay D."/>
            <person name="Verma P.K."/>
        </authorList>
    </citation>
    <scope>NUCLEOTIDE SEQUENCE [LARGE SCALE GENOMIC DNA]</scope>
    <source>
        <strain evidence="4 5">ArDII</strain>
    </source>
</reference>
<dbReference type="FunFam" id="3.30.70.330:FF:000089">
    <property type="entry name" value="RNA binding protein"/>
    <property type="match status" value="1"/>
</dbReference>
<evidence type="ECO:0000256" key="1">
    <source>
        <dbReference type="ARBA" id="ARBA00022553"/>
    </source>
</evidence>
<gene>
    <name evidence="4" type="ORF">ST47_g4352</name>
</gene>
<evidence type="ECO:0000256" key="3">
    <source>
        <dbReference type="SAM" id="MobiDB-lite"/>
    </source>
</evidence>
<dbReference type="EMBL" id="JYNV01000156">
    <property type="protein sequence ID" value="KZM24482.1"/>
    <property type="molecule type" value="Genomic_DNA"/>
</dbReference>
<evidence type="ECO:0000313" key="4">
    <source>
        <dbReference type="EMBL" id="KZM24482.1"/>
    </source>
</evidence>
<dbReference type="Pfam" id="PF00076">
    <property type="entry name" value="RRM_1"/>
    <property type="match status" value="1"/>
</dbReference>
<dbReference type="AlphaFoldDB" id="A0A163FPY0"/>
<keyword evidence="2" id="KW-0694">RNA-binding</keyword>
<dbReference type="PROSITE" id="PS50102">
    <property type="entry name" value="RRM"/>
    <property type="match status" value="1"/>
</dbReference>
<feature type="compositionally biased region" description="Polar residues" evidence="3">
    <location>
        <begin position="563"/>
        <end position="576"/>
    </location>
</feature>
<evidence type="ECO:0000313" key="5">
    <source>
        <dbReference type="Proteomes" id="UP000076837"/>
    </source>
</evidence>
<dbReference type="GO" id="GO:0003723">
    <property type="term" value="F:RNA binding"/>
    <property type="evidence" value="ECO:0007669"/>
    <property type="project" value="UniProtKB-UniRule"/>
</dbReference>
<dbReference type="STRING" id="5454.A0A163FPY0"/>
<evidence type="ECO:0000256" key="2">
    <source>
        <dbReference type="ARBA" id="ARBA00022884"/>
    </source>
</evidence>
<dbReference type="Proteomes" id="UP000076837">
    <property type="component" value="Unassembled WGS sequence"/>
</dbReference>
<dbReference type="InterPro" id="IPR000504">
    <property type="entry name" value="RRM_dom"/>
</dbReference>
<feature type="compositionally biased region" description="Polar residues" evidence="3">
    <location>
        <begin position="178"/>
        <end position="187"/>
    </location>
</feature>
<dbReference type="Gene3D" id="3.30.70.330">
    <property type="match status" value="1"/>
</dbReference>
<dbReference type="SMART" id="SM00360">
    <property type="entry name" value="RRM"/>
    <property type="match status" value="1"/>
</dbReference>
<dbReference type="InterPro" id="IPR012677">
    <property type="entry name" value="Nucleotide-bd_a/b_plait_sf"/>
</dbReference>
<dbReference type="PANTHER" id="PTHR10501">
    <property type="entry name" value="U1 SMALL NUCLEAR RIBONUCLEOPROTEIN A/U2 SMALL NUCLEAR RIBONUCLEOPROTEIN B"/>
    <property type="match status" value="1"/>
</dbReference>
<keyword evidence="5" id="KW-1185">Reference proteome</keyword>
<feature type="region of interest" description="Disordered" evidence="3">
    <location>
        <begin position="169"/>
        <end position="213"/>
    </location>
</feature>
<feature type="region of interest" description="Disordered" evidence="3">
    <location>
        <begin position="553"/>
        <end position="576"/>
    </location>
</feature>
<accession>A0A163FPY0</accession>
<dbReference type="CDD" id="cd12245">
    <property type="entry name" value="RRM_scw1_like"/>
    <property type="match status" value="1"/>
</dbReference>
<feature type="compositionally biased region" description="Acidic residues" evidence="3">
    <location>
        <begin position="189"/>
        <end position="207"/>
    </location>
</feature>
<dbReference type="InterPro" id="IPR035979">
    <property type="entry name" value="RBD_domain_sf"/>
</dbReference>
<comment type="caution">
    <text evidence="4">The sequence shown here is derived from an EMBL/GenBank/DDBJ whole genome shotgun (WGS) entry which is preliminary data.</text>
</comment>
<protein>
    <submittedName>
        <fullName evidence="4">Nucleic acid binding</fullName>
    </submittedName>
</protein>
<organism evidence="4 5">
    <name type="scientific">Didymella rabiei</name>
    <name type="common">Chickpea ascochyta blight fungus</name>
    <name type="synonym">Mycosphaerella rabiei</name>
    <dbReference type="NCBI Taxonomy" id="5454"/>
    <lineage>
        <taxon>Eukaryota</taxon>
        <taxon>Fungi</taxon>
        <taxon>Dikarya</taxon>
        <taxon>Ascomycota</taxon>
        <taxon>Pezizomycotina</taxon>
        <taxon>Dothideomycetes</taxon>
        <taxon>Pleosporomycetidae</taxon>
        <taxon>Pleosporales</taxon>
        <taxon>Pleosporineae</taxon>
        <taxon>Didymellaceae</taxon>
        <taxon>Ascochyta</taxon>
    </lineage>
</organism>
<name>A0A163FPY0_DIDRA</name>
<sequence>MDPTFSDHCASQGQFDPLHAEALRLGDANSEETRHCRHEVKAWVSHQQESGIISRLFVACMQSLQCIAQAADPTTLPKRDLNALRRSVSTLLLWGDGYGVQTGALDTKLKRSRNLHRTTLSLLRSLCGILEHGLIEIVPHQPDGRKTLALRATCRGLYDETGRLLRHIKQKEHKKMSNGINTDDSNFSSDEESVNDTDEDSDNDADEEVHGSGDQTKLSWFTSFVADVFLYMSCLTDLGTALEFPALHHEHDIETEPAALYANQAVTETCAQTGDKSAEFTMSPLDDKFRDSSPSFTEATAMINGLSNPIDAAELEIAETQQTSVQPAVPVSKKSNDLQPMVPKSLIDYSYEETFVTLDTNGFFTVLDLEDEDSPWALWAPLSRPATPELSTSNNTPSTRQSDFSELESLQVDLDVICRDDRWISSIYNDQPQFDFNPGGNLQTFGIATPVMEYEKFTLGPSSLEAMGKKMGGDLADPEGHDDSPDHNLVLPHEAIRNNADVDNTFKCKANVCQYSVQGFSTQIELNAHIGMAHADNPLHVARESMTSLLGVDEKTSEPGTHATASTPTAKLASASTSTHLQQYSSDFARPTFPPFNPADQYPPCNTLYVGNLPIDVSEDELKALFSKQRGYKRLCFRTKQNGPMCFVEFEDTSLATKALTELHGCILRNSTEGGIRLSYSKSPLGLRSGSHASLTPKQLATEMLPRGILASYSIPHGTEVTSTEQWRHGGKSAVAVVHKGGYQKHEGTDSSSRYYN</sequence>
<proteinExistence type="predicted"/>
<dbReference type="OrthoDB" id="431169at2759"/>
<feature type="compositionally biased region" description="Polar residues" evidence="3">
    <location>
        <begin position="389"/>
        <end position="404"/>
    </location>
</feature>
<dbReference type="SUPFAM" id="SSF54928">
    <property type="entry name" value="RNA-binding domain, RBD"/>
    <property type="match status" value="1"/>
</dbReference>